<protein>
    <submittedName>
        <fullName evidence="3">Alpha/beta hydrolase family protein</fullName>
    </submittedName>
</protein>
<feature type="compositionally biased region" description="Pro residues" evidence="1">
    <location>
        <begin position="42"/>
        <end position="52"/>
    </location>
</feature>
<dbReference type="InterPro" id="IPR029058">
    <property type="entry name" value="AB_hydrolase_fold"/>
</dbReference>
<dbReference type="GO" id="GO:0016787">
    <property type="term" value="F:hydrolase activity"/>
    <property type="evidence" value="ECO:0007669"/>
    <property type="project" value="UniProtKB-KW"/>
</dbReference>
<evidence type="ECO:0000259" key="2">
    <source>
        <dbReference type="Pfam" id="PF00561"/>
    </source>
</evidence>
<organism evidence="3 4">
    <name type="scientific">Allonocardiopsis opalescens</name>
    <dbReference type="NCBI Taxonomy" id="1144618"/>
    <lineage>
        <taxon>Bacteria</taxon>
        <taxon>Bacillati</taxon>
        <taxon>Actinomycetota</taxon>
        <taxon>Actinomycetes</taxon>
        <taxon>Streptosporangiales</taxon>
        <taxon>Allonocardiopsis</taxon>
    </lineage>
</organism>
<reference evidence="3 4" key="1">
    <citation type="submission" date="2018-03" db="EMBL/GenBank/DDBJ databases">
        <title>Genomic Encyclopedia of Archaeal and Bacterial Type Strains, Phase II (KMG-II): from individual species to whole genera.</title>
        <authorList>
            <person name="Goeker M."/>
        </authorList>
    </citation>
    <scope>NUCLEOTIDE SEQUENCE [LARGE SCALE GENOMIC DNA]</scope>
    <source>
        <strain evidence="3 4">DSM 45601</strain>
    </source>
</reference>
<name>A0A2T0QCD6_9ACTN</name>
<dbReference type="Gene3D" id="3.40.50.1820">
    <property type="entry name" value="alpha/beta hydrolase"/>
    <property type="match status" value="1"/>
</dbReference>
<keyword evidence="4" id="KW-1185">Reference proteome</keyword>
<dbReference type="Proteomes" id="UP000237846">
    <property type="component" value="Unassembled WGS sequence"/>
</dbReference>
<dbReference type="Pfam" id="PF00561">
    <property type="entry name" value="Abhydrolase_1"/>
    <property type="match status" value="1"/>
</dbReference>
<evidence type="ECO:0000256" key="1">
    <source>
        <dbReference type="SAM" id="MobiDB-lite"/>
    </source>
</evidence>
<comment type="caution">
    <text evidence="3">The sequence shown here is derived from an EMBL/GenBank/DDBJ whole genome shotgun (WGS) entry which is preliminary data.</text>
</comment>
<dbReference type="EMBL" id="PVZC01000001">
    <property type="protein sequence ID" value="PRY01616.1"/>
    <property type="molecule type" value="Genomic_DNA"/>
</dbReference>
<proteinExistence type="predicted"/>
<gene>
    <name evidence="3" type="ORF">CLV72_101199</name>
</gene>
<dbReference type="PANTHER" id="PTHR12277">
    <property type="entry name" value="ALPHA/BETA HYDROLASE DOMAIN-CONTAINING PROTEIN"/>
    <property type="match status" value="1"/>
</dbReference>
<dbReference type="PANTHER" id="PTHR12277:SF81">
    <property type="entry name" value="PROTEIN ABHD13"/>
    <property type="match status" value="1"/>
</dbReference>
<evidence type="ECO:0000313" key="4">
    <source>
        <dbReference type="Proteomes" id="UP000237846"/>
    </source>
</evidence>
<feature type="compositionally biased region" description="Low complexity" evidence="1">
    <location>
        <begin position="24"/>
        <end position="41"/>
    </location>
</feature>
<feature type="domain" description="AB hydrolase-1" evidence="2">
    <location>
        <begin position="84"/>
        <end position="195"/>
    </location>
</feature>
<dbReference type="AlphaFoldDB" id="A0A2T0QCD6"/>
<accession>A0A2T0QCD6</accession>
<feature type="region of interest" description="Disordered" evidence="1">
    <location>
        <begin position="307"/>
        <end position="331"/>
    </location>
</feature>
<feature type="compositionally biased region" description="Basic and acidic residues" evidence="1">
    <location>
        <begin position="13"/>
        <end position="23"/>
    </location>
</feature>
<feature type="region of interest" description="Disordered" evidence="1">
    <location>
        <begin position="1"/>
        <end position="55"/>
    </location>
</feature>
<keyword evidence="3" id="KW-0378">Hydrolase</keyword>
<dbReference type="SUPFAM" id="SSF53474">
    <property type="entry name" value="alpha/beta-Hydrolases"/>
    <property type="match status" value="1"/>
</dbReference>
<evidence type="ECO:0000313" key="3">
    <source>
        <dbReference type="EMBL" id="PRY01616.1"/>
    </source>
</evidence>
<sequence>MLESTPSAVTAPHHPEARERAHDSAAAATPRPVGGVVESEPSPGPEPVPIGPPTRLRHWTVTTADGVPIDTVMWQRRDTRRDTAIVMAHGFTGTWRSPDIRRLARFLDHRGDVMAFDFRGHKSSGGVSTIGDREVLDLDAVVRHARGLGYTRVATIGFSLGAAVAIRHAALFGGVDAAVAVSTPSRWYYRGTRAMRVLHWGAEHDLGRLVLRVFRDVRVTTVPWDPVPPSPLEVVARVAPAPLLLVHGDIDHYFPLEHAYRLYEAAREPKELWVERGLRHAEAAIGNDLIGRVAGWLDRALPEAAESAPVAAEARVEPPDAPEPAAEAPAS</sequence>
<dbReference type="InterPro" id="IPR000073">
    <property type="entry name" value="AB_hydrolase_1"/>
</dbReference>